<dbReference type="OrthoDB" id="692719at2759"/>
<dbReference type="PANTHER" id="PTHR33110">
    <property type="entry name" value="F-BOX/KELCH-REPEAT PROTEIN-RELATED"/>
    <property type="match status" value="1"/>
</dbReference>
<comment type="caution">
    <text evidence="1">The sequence shown here is derived from an EMBL/GenBank/DDBJ whole genome shotgun (WGS) entry which is preliminary data.</text>
</comment>
<organism evidence="1 2">
    <name type="scientific">Carex littledalei</name>
    <dbReference type="NCBI Taxonomy" id="544730"/>
    <lineage>
        <taxon>Eukaryota</taxon>
        <taxon>Viridiplantae</taxon>
        <taxon>Streptophyta</taxon>
        <taxon>Embryophyta</taxon>
        <taxon>Tracheophyta</taxon>
        <taxon>Spermatophyta</taxon>
        <taxon>Magnoliopsida</taxon>
        <taxon>Liliopsida</taxon>
        <taxon>Poales</taxon>
        <taxon>Cyperaceae</taxon>
        <taxon>Cyperoideae</taxon>
        <taxon>Cariceae</taxon>
        <taxon>Carex</taxon>
        <taxon>Carex subgen. Euthyceras</taxon>
    </lineage>
</organism>
<dbReference type="Proteomes" id="UP000623129">
    <property type="component" value="Unassembled WGS sequence"/>
</dbReference>
<sequence length="243" mass="28282">MANDKCSSDWAELSLNLLPLIAHKLDDIIDFIRFRAVCKQWRLATNLSDNPPQFPWLMMLEIYRDPHISFLALPSTKIFSIPFELISTRISRRRGTTNKFMLDQKSLLDDHNERFNISLLDQEDHVNDHITIFSLMFNRLGCNVSGSEVVHFPPVGNISEFFNFKLDRLSHFIMHVPYMRYHAHHMERIFLYHYGDTILTTRPHVVVLDDTTRDVVSTISCPEESVNGCWLISARDGVLLVVH</sequence>
<name>A0A833R3B3_9POAL</name>
<protein>
    <recommendedName>
        <fullName evidence="3">F-box domain-containing protein</fullName>
    </recommendedName>
</protein>
<accession>A0A833R3B3</accession>
<evidence type="ECO:0008006" key="3">
    <source>
        <dbReference type="Google" id="ProtNLM"/>
    </source>
</evidence>
<proteinExistence type="predicted"/>
<reference evidence="1" key="1">
    <citation type="submission" date="2020-01" db="EMBL/GenBank/DDBJ databases">
        <title>Genome sequence of Kobresia littledalei, the first chromosome-level genome in the family Cyperaceae.</title>
        <authorList>
            <person name="Qu G."/>
        </authorList>
    </citation>
    <scope>NUCLEOTIDE SEQUENCE</scope>
    <source>
        <strain evidence="1">C.B.Clarke</strain>
        <tissue evidence="1">Leaf</tissue>
    </source>
</reference>
<gene>
    <name evidence="1" type="ORF">FCM35_KLT00433</name>
</gene>
<evidence type="ECO:0000313" key="1">
    <source>
        <dbReference type="EMBL" id="KAF3341795.1"/>
    </source>
</evidence>
<dbReference type="AlphaFoldDB" id="A0A833R3B3"/>
<keyword evidence="2" id="KW-1185">Reference proteome</keyword>
<dbReference type="EMBL" id="SWLB01000001">
    <property type="protein sequence ID" value="KAF3341795.1"/>
    <property type="molecule type" value="Genomic_DNA"/>
</dbReference>
<evidence type="ECO:0000313" key="2">
    <source>
        <dbReference type="Proteomes" id="UP000623129"/>
    </source>
</evidence>